<organism evidence="3 4">
    <name type="scientific">Kineosporia mesophila</name>
    <dbReference type="NCBI Taxonomy" id="566012"/>
    <lineage>
        <taxon>Bacteria</taxon>
        <taxon>Bacillati</taxon>
        <taxon>Actinomycetota</taxon>
        <taxon>Actinomycetes</taxon>
        <taxon>Kineosporiales</taxon>
        <taxon>Kineosporiaceae</taxon>
        <taxon>Kineosporia</taxon>
    </lineage>
</organism>
<evidence type="ECO:0000259" key="2">
    <source>
        <dbReference type="Pfam" id="PF21962"/>
    </source>
</evidence>
<keyword evidence="4" id="KW-1185">Reference proteome</keyword>
<feature type="domain" description="DUF6924" evidence="2">
    <location>
        <begin position="40"/>
        <end position="166"/>
    </location>
</feature>
<feature type="region of interest" description="Disordered" evidence="1">
    <location>
        <begin position="1"/>
        <end position="41"/>
    </location>
</feature>
<gene>
    <name evidence="3" type="ORF">GCM10022223_53790</name>
</gene>
<proteinExistence type="predicted"/>
<accession>A0ABP7ACS6</accession>
<protein>
    <recommendedName>
        <fullName evidence="2">DUF6924 domain-containing protein</fullName>
    </recommendedName>
</protein>
<dbReference type="EMBL" id="BAAAZO010000010">
    <property type="protein sequence ID" value="GAA3629442.1"/>
    <property type="molecule type" value="Genomic_DNA"/>
</dbReference>
<feature type="compositionally biased region" description="Basic and acidic residues" evidence="1">
    <location>
        <begin position="9"/>
        <end position="27"/>
    </location>
</feature>
<sequence length="166" mass="17737">MVAGVFSRDMLDWKTKTPEGRTAEPDRAPAPSRDAVPEQTPLFRTDFSDDTIWEALMDAVDRVTEDNFGARVNFVNDPALRDAPIDSLPAAAPFPVDEGAHFFVFDGVACAGEGLPVLVVSTDPDDEPPSFRASAESVPIVEGDLGSGDVPFTECAARVGDDGVLR</sequence>
<reference evidence="4" key="1">
    <citation type="journal article" date="2019" name="Int. J. Syst. Evol. Microbiol.">
        <title>The Global Catalogue of Microorganisms (GCM) 10K type strain sequencing project: providing services to taxonomists for standard genome sequencing and annotation.</title>
        <authorList>
            <consortium name="The Broad Institute Genomics Platform"/>
            <consortium name="The Broad Institute Genome Sequencing Center for Infectious Disease"/>
            <person name="Wu L."/>
            <person name="Ma J."/>
        </authorList>
    </citation>
    <scope>NUCLEOTIDE SEQUENCE [LARGE SCALE GENOMIC DNA]</scope>
    <source>
        <strain evidence="4">JCM 16902</strain>
    </source>
</reference>
<evidence type="ECO:0000256" key="1">
    <source>
        <dbReference type="SAM" id="MobiDB-lite"/>
    </source>
</evidence>
<dbReference type="Proteomes" id="UP001501074">
    <property type="component" value="Unassembled WGS sequence"/>
</dbReference>
<evidence type="ECO:0000313" key="4">
    <source>
        <dbReference type="Proteomes" id="UP001501074"/>
    </source>
</evidence>
<comment type="caution">
    <text evidence="3">The sequence shown here is derived from an EMBL/GenBank/DDBJ whole genome shotgun (WGS) entry which is preliminary data.</text>
</comment>
<name>A0ABP7ACS6_9ACTN</name>
<dbReference type="InterPro" id="IPR053832">
    <property type="entry name" value="DUF6924"/>
</dbReference>
<feature type="region of interest" description="Disordered" evidence="1">
    <location>
        <begin position="124"/>
        <end position="145"/>
    </location>
</feature>
<dbReference type="Pfam" id="PF21962">
    <property type="entry name" value="DUF6924"/>
    <property type="match status" value="1"/>
</dbReference>
<evidence type="ECO:0000313" key="3">
    <source>
        <dbReference type="EMBL" id="GAA3629442.1"/>
    </source>
</evidence>